<comment type="caution">
    <text evidence="1">The sequence shown here is derived from an EMBL/GenBank/DDBJ whole genome shotgun (WGS) entry which is preliminary data.</text>
</comment>
<keyword evidence="2" id="KW-1185">Reference proteome</keyword>
<reference evidence="2" key="1">
    <citation type="journal article" date="2020" name="Nat. Commun.">
        <title>Genome sequence of the cluster root forming white lupin.</title>
        <authorList>
            <person name="Hufnagel B."/>
            <person name="Marques A."/>
            <person name="Soriano A."/>
            <person name="Marques L."/>
            <person name="Divol F."/>
            <person name="Doumas P."/>
            <person name="Sallet E."/>
            <person name="Mancinotti D."/>
            <person name="Carrere S."/>
            <person name="Marande W."/>
            <person name="Arribat S."/>
            <person name="Keller J."/>
            <person name="Huneau C."/>
            <person name="Blein T."/>
            <person name="Aime D."/>
            <person name="Laguerre M."/>
            <person name="Taylor J."/>
            <person name="Schubert V."/>
            <person name="Nelson M."/>
            <person name="Geu-Flores F."/>
            <person name="Crespi M."/>
            <person name="Gallardo-Guerrero K."/>
            <person name="Delaux P.-M."/>
            <person name="Salse J."/>
            <person name="Berges H."/>
            <person name="Guyot R."/>
            <person name="Gouzy J."/>
            <person name="Peret B."/>
        </authorList>
    </citation>
    <scope>NUCLEOTIDE SEQUENCE [LARGE SCALE GENOMIC DNA]</scope>
    <source>
        <strain evidence="2">cv. Amiga</strain>
    </source>
</reference>
<protein>
    <submittedName>
        <fullName evidence="1">Uncharacterized protein</fullName>
    </submittedName>
</protein>
<dbReference type="AlphaFoldDB" id="A0A6A4NYL0"/>
<accession>A0A6A4NYL0</accession>
<organism evidence="1 2">
    <name type="scientific">Lupinus albus</name>
    <name type="common">White lupine</name>
    <name type="synonym">Lupinus termis</name>
    <dbReference type="NCBI Taxonomy" id="3870"/>
    <lineage>
        <taxon>Eukaryota</taxon>
        <taxon>Viridiplantae</taxon>
        <taxon>Streptophyta</taxon>
        <taxon>Embryophyta</taxon>
        <taxon>Tracheophyta</taxon>
        <taxon>Spermatophyta</taxon>
        <taxon>Magnoliopsida</taxon>
        <taxon>eudicotyledons</taxon>
        <taxon>Gunneridae</taxon>
        <taxon>Pentapetalae</taxon>
        <taxon>rosids</taxon>
        <taxon>fabids</taxon>
        <taxon>Fabales</taxon>
        <taxon>Fabaceae</taxon>
        <taxon>Papilionoideae</taxon>
        <taxon>50 kb inversion clade</taxon>
        <taxon>genistoids sensu lato</taxon>
        <taxon>core genistoids</taxon>
        <taxon>Genisteae</taxon>
        <taxon>Lupinus</taxon>
    </lineage>
</organism>
<gene>
    <name evidence="1" type="ORF">Lalb_Chr18g0051591</name>
</gene>
<evidence type="ECO:0000313" key="2">
    <source>
        <dbReference type="Proteomes" id="UP000447434"/>
    </source>
</evidence>
<sequence>MSNEFKVWISKMVQQIIFPSSKHVINNNYTITSFNQPIHKVTPNKTSSTCHHYPLPLPSYTTRYTCHYTLLFHGWFF</sequence>
<dbReference type="Proteomes" id="UP000447434">
    <property type="component" value="Chromosome 18"/>
</dbReference>
<proteinExistence type="predicted"/>
<dbReference type="EMBL" id="WOCE01000018">
    <property type="protein sequence ID" value="KAE9594231.1"/>
    <property type="molecule type" value="Genomic_DNA"/>
</dbReference>
<name>A0A6A4NYL0_LUPAL</name>
<evidence type="ECO:0000313" key="1">
    <source>
        <dbReference type="EMBL" id="KAE9594231.1"/>
    </source>
</evidence>